<name>A0A8T0ETM0_ARGBR</name>
<dbReference type="Gene3D" id="3.30.890.10">
    <property type="entry name" value="Methyl-cpg-binding Protein 2, Chain A"/>
    <property type="match status" value="1"/>
</dbReference>
<dbReference type="AlphaFoldDB" id="A0A8T0ETM0"/>
<feature type="compositionally biased region" description="Basic and acidic residues" evidence="1">
    <location>
        <begin position="26"/>
        <end position="40"/>
    </location>
</feature>
<feature type="region of interest" description="Disordered" evidence="1">
    <location>
        <begin position="159"/>
        <end position="184"/>
    </location>
</feature>
<dbReference type="GO" id="GO:0003677">
    <property type="term" value="F:DNA binding"/>
    <property type="evidence" value="ECO:0007669"/>
    <property type="project" value="InterPro"/>
</dbReference>
<proteinExistence type="predicted"/>
<accession>A0A8T0ETM0</accession>
<organism evidence="2 3">
    <name type="scientific">Argiope bruennichi</name>
    <name type="common">Wasp spider</name>
    <name type="synonym">Aranea bruennichi</name>
    <dbReference type="NCBI Taxonomy" id="94029"/>
    <lineage>
        <taxon>Eukaryota</taxon>
        <taxon>Metazoa</taxon>
        <taxon>Ecdysozoa</taxon>
        <taxon>Arthropoda</taxon>
        <taxon>Chelicerata</taxon>
        <taxon>Arachnida</taxon>
        <taxon>Araneae</taxon>
        <taxon>Araneomorphae</taxon>
        <taxon>Entelegynae</taxon>
        <taxon>Araneoidea</taxon>
        <taxon>Araneidae</taxon>
        <taxon>Argiope</taxon>
    </lineage>
</organism>
<feature type="region of interest" description="Disordered" evidence="1">
    <location>
        <begin position="26"/>
        <end position="92"/>
    </location>
</feature>
<evidence type="ECO:0000256" key="1">
    <source>
        <dbReference type="SAM" id="MobiDB-lite"/>
    </source>
</evidence>
<evidence type="ECO:0008006" key="4">
    <source>
        <dbReference type="Google" id="ProtNLM"/>
    </source>
</evidence>
<reference evidence="2" key="1">
    <citation type="journal article" date="2020" name="bioRxiv">
        <title>Chromosome-level reference genome of the European wasp spider Argiope bruennichi: a resource for studies on range expansion and evolutionary adaptation.</title>
        <authorList>
            <person name="Sheffer M.M."/>
            <person name="Hoppe A."/>
            <person name="Krehenwinkel H."/>
            <person name="Uhl G."/>
            <person name="Kuss A.W."/>
            <person name="Jensen L."/>
            <person name="Jensen C."/>
            <person name="Gillespie R.G."/>
            <person name="Hoff K.J."/>
            <person name="Prost S."/>
        </authorList>
    </citation>
    <scope>NUCLEOTIDE SEQUENCE</scope>
</reference>
<dbReference type="SUPFAM" id="SSF54171">
    <property type="entry name" value="DNA-binding domain"/>
    <property type="match status" value="1"/>
</dbReference>
<keyword evidence="3" id="KW-1185">Reference proteome</keyword>
<dbReference type="Proteomes" id="UP000807504">
    <property type="component" value="Unassembled WGS sequence"/>
</dbReference>
<dbReference type="InterPro" id="IPR016177">
    <property type="entry name" value="DNA-bd_dom_sf"/>
</dbReference>
<dbReference type="EMBL" id="JABXBU010001863">
    <property type="protein sequence ID" value="KAF8781583.1"/>
    <property type="molecule type" value="Genomic_DNA"/>
</dbReference>
<evidence type="ECO:0000313" key="3">
    <source>
        <dbReference type="Proteomes" id="UP000807504"/>
    </source>
</evidence>
<comment type="caution">
    <text evidence="2">The sequence shown here is derived from an EMBL/GenBank/DDBJ whole genome shotgun (WGS) entry which is preliminary data.</text>
</comment>
<protein>
    <recommendedName>
        <fullName evidence="4">MBD domain-containing protein</fullName>
    </recommendedName>
</protein>
<sequence length="184" mass="21240">MHFERKGPETRKIIETINVRLENKFPEKEKSQPEIFKESDLDPPTFRITRSRTIETDSEDEYQDCPGTLPELDSDPEGVGLETDGYCTGTPKPQVGKRIVNWLRKVPREKGSNDIYYTEENMKTRLRSLGEIEQYCEKNNIKFQSELFDFSRENKFSGVAIGDQTPEAGISCQDFNPPTDYDSE</sequence>
<evidence type="ECO:0000313" key="2">
    <source>
        <dbReference type="EMBL" id="KAF8781583.1"/>
    </source>
</evidence>
<reference evidence="2" key="2">
    <citation type="submission" date="2020-06" db="EMBL/GenBank/DDBJ databases">
        <authorList>
            <person name="Sheffer M."/>
        </authorList>
    </citation>
    <scope>NUCLEOTIDE SEQUENCE</scope>
</reference>
<gene>
    <name evidence="2" type="ORF">HNY73_011966</name>
</gene>